<protein>
    <submittedName>
        <fullName evidence="2">Uncharacterized protein</fullName>
    </submittedName>
</protein>
<gene>
    <name evidence="2" type="ORF">Fcan01_18483</name>
</gene>
<feature type="compositionally biased region" description="Basic residues" evidence="1">
    <location>
        <begin position="24"/>
        <end position="35"/>
    </location>
</feature>
<dbReference type="AlphaFoldDB" id="A0A226DPH8"/>
<proteinExistence type="predicted"/>
<evidence type="ECO:0000313" key="2">
    <source>
        <dbReference type="EMBL" id="OXA47119.1"/>
    </source>
</evidence>
<organism evidence="2 3">
    <name type="scientific">Folsomia candida</name>
    <name type="common">Springtail</name>
    <dbReference type="NCBI Taxonomy" id="158441"/>
    <lineage>
        <taxon>Eukaryota</taxon>
        <taxon>Metazoa</taxon>
        <taxon>Ecdysozoa</taxon>
        <taxon>Arthropoda</taxon>
        <taxon>Hexapoda</taxon>
        <taxon>Collembola</taxon>
        <taxon>Entomobryomorpha</taxon>
        <taxon>Isotomoidea</taxon>
        <taxon>Isotomidae</taxon>
        <taxon>Proisotominae</taxon>
        <taxon>Folsomia</taxon>
    </lineage>
</organism>
<dbReference type="Proteomes" id="UP000198287">
    <property type="component" value="Unassembled WGS sequence"/>
</dbReference>
<comment type="caution">
    <text evidence="2">The sequence shown here is derived from an EMBL/GenBank/DDBJ whole genome shotgun (WGS) entry which is preliminary data.</text>
</comment>
<keyword evidence="3" id="KW-1185">Reference proteome</keyword>
<dbReference type="EMBL" id="LNIX01000014">
    <property type="protein sequence ID" value="OXA47119.1"/>
    <property type="molecule type" value="Genomic_DNA"/>
</dbReference>
<name>A0A226DPH8_FOLCA</name>
<sequence>MIYDSQSGGHDSQPKQNTLPQVKKQARLGKRKRISTRVTRPSRSSPIPTTFQLLSPMPSTAYKTCLLPPEREETKQLSLCSSSSLDWSASRSEEFGREFMEKVKENKWKTEEKHSFFAYQHQPHSHPPPPPQMSIRRRDPHSKDPLCQVNFVVATPWHFQRQPPRPLLLFAINAHLTLRPGHTNAFVCLCQGFDLRLKSGAIWTFQALNQVVCTRKCPQGMQTTVARGHDKSSNGRIPVCLETGKYEGNRSDFLFYAATRDMHLLGTSSSPSTLTLLATSTLTPHRNDN</sequence>
<feature type="compositionally biased region" description="Low complexity" evidence="1">
    <location>
        <begin position="36"/>
        <end position="50"/>
    </location>
</feature>
<accession>A0A226DPH8</accession>
<evidence type="ECO:0000313" key="3">
    <source>
        <dbReference type="Proteomes" id="UP000198287"/>
    </source>
</evidence>
<feature type="compositionally biased region" description="Polar residues" evidence="1">
    <location>
        <begin position="1"/>
        <end position="20"/>
    </location>
</feature>
<feature type="region of interest" description="Disordered" evidence="1">
    <location>
        <begin position="1"/>
        <end position="50"/>
    </location>
</feature>
<feature type="region of interest" description="Disordered" evidence="1">
    <location>
        <begin position="119"/>
        <end position="140"/>
    </location>
</feature>
<evidence type="ECO:0000256" key="1">
    <source>
        <dbReference type="SAM" id="MobiDB-lite"/>
    </source>
</evidence>
<reference evidence="2 3" key="1">
    <citation type="submission" date="2015-12" db="EMBL/GenBank/DDBJ databases">
        <title>The genome of Folsomia candida.</title>
        <authorList>
            <person name="Faddeeva A."/>
            <person name="Derks M.F."/>
            <person name="Anvar Y."/>
            <person name="Smit S."/>
            <person name="Van Straalen N."/>
            <person name="Roelofs D."/>
        </authorList>
    </citation>
    <scope>NUCLEOTIDE SEQUENCE [LARGE SCALE GENOMIC DNA]</scope>
    <source>
        <strain evidence="2 3">VU population</strain>
        <tissue evidence="2">Whole body</tissue>
    </source>
</reference>